<dbReference type="Proteomes" id="UP000790709">
    <property type="component" value="Unassembled WGS sequence"/>
</dbReference>
<gene>
    <name evidence="1" type="ORF">BV22DRAFT_1188198</name>
</gene>
<evidence type="ECO:0000313" key="2">
    <source>
        <dbReference type="Proteomes" id="UP000790709"/>
    </source>
</evidence>
<proteinExistence type="predicted"/>
<keyword evidence="2" id="KW-1185">Reference proteome</keyword>
<name>A0ACB8AVY3_9AGAM</name>
<protein>
    <submittedName>
        <fullName evidence="1">Uncharacterized protein</fullName>
    </submittedName>
</protein>
<accession>A0ACB8AVY3</accession>
<comment type="caution">
    <text evidence="1">The sequence shown here is derived from an EMBL/GenBank/DDBJ whole genome shotgun (WGS) entry which is preliminary data.</text>
</comment>
<organism evidence="1 2">
    <name type="scientific">Leucogyrophana mollusca</name>
    <dbReference type="NCBI Taxonomy" id="85980"/>
    <lineage>
        <taxon>Eukaryota</taxon>
        <taxon>Fungi</taxon>
        <taxon>Dikarya</taxon>
        <taxon>Basidiomycota</taxon>
        <taxon>Agaricomycotina</taxon>
        <taxon>Agaricomycetes</taxon>
        <taxon>Agaricomycetidae</taxon>
        <taxon>Boletales</taxon>
        <taxon>Boletales incertae sedis</taxon>
        <taxon>Leucogyrophana</taxon>
    </lineage>
</organism>
<reference evidence="1" key="1">
    <citation type="journal article" date="2021" name="New Phytol.">
        <title>Evolutionary innovations through gain and loss of genes in the ectomycorrhizal Boletales.</title>
        <authorList>
            <person name="Wu G."/>
            <person name="Miyauchi S."/>
            <person name="Morin E."/>
            <person name="Kuo A."/>
            <person name="Drula E."/>
            <person name="Varga T."/>
            <person name="Kohler A."/>
            <person name="Feng B."/>
            <person name="Cao Y."/>
            <person name="Lipzen A."/>
            <person name="Daum C."/>
            <person name="Hundley H."/>
            <person name="Pangilinan J."/>
            <person name="Johnson J."/>
            <person name="Barry K."/>
            <person name="LaButti K."/>
            <person name="Ng V."/>
            <person name="Ahrendt S."/>
            <person name="Min B."/>
            <person name="Choi I.G."/>
            <person name="Park H."/>
            <person name="Plett J.M."/>
            <person name="Magnuson J."/>
            <person name="Spatafora J.W."/>
            <person name="Nagy L.G."/>
            <person name="Henrissat B."/>
            <person name="Grigoriev I.V."/>
            <person name="Yang Z.L."/>
            <person name="Xu J."/>
            <person name="Martin F.M."/>
        </authorList>
    </citation>
    <scope>NUCLEOTIDE SEQUENCE</scope>
    <source>
        <strain evidence="1">KUC20120723A-06</strain>
    </source>
</reference>
<dbReference type="EMBL" id="MU267068">
    <property type="protein sequence ID" value="KAH7917427.1"/>
    <property type="molecule type" value="Genomic_DNA"/>
</dbReference>
<evidence type="ECO:0000313" key="1">
    <source>
        <dbReference type="EMBL" id="KAH7917427.1"/>
    </source>
</evidence>
<sequence length="217" mass="23246">MAIVSPAALFVLCKLCPLMIMDFYVHVVDALEALHHAHSSEIRAYQSRNSEATHLVADLSQAKGEVEEGVLAYGEGRVAGRGELLTGQSEVIEILVLRPPSVFLGSGTGVGRGLSDTQAVLATWREGTRGAPSGDPAKLMDCLRWSTTRLDHTPSDPWCWIVRDHIASAHSQALGGLVAEGIEDEVERQAVWNPRTYARGAPSEARFPSGSVHGGGL</sequence>